<evidence type="ECO:0000256" key="3">
    <source>
        <dbReference type="ARBA" id="ARBA00022679"/>
    </source>
</evidence>
<dbReference type="GO" id="GO:0016780">
    <property type="term" value="F:phosphotransferase activity, for other substituted phosphate groups"/>
    <property type="evidence" value="ECO:0007669"/>
    <property type="project" value="InterPro"/>
</dbReference>
<keyword evidence="4 8" id="KW-0812">Transmembrane</keyword>
<evidence type="ECO:0000313" key="9">
    <source>
        <dbReference type="EMBL" id="SDG09282.1"/>
    </source>
</evidence>
<dbReference type="OrthoDB" id="9783652at2"/>
<feature type="transmembrane region" description="Helical" evidence="8">
    <location>
        <begin position="282"/>
        <end position="302"/>
    </location>
</feature>
<keyword evidence="7" id="KW-0479">Metal-binding</keyword>
<dbReference type="GO" id="GO:0046872">
    <property type="term" value="F:metal ion binding"/>
    <property type="evidence" value="ECO:0007669"/>
    <property type="project" value="UniProtKB-KW"/>
</dbReference>
<evidence type="ECO:0000256" key="6">
    <source>
        <dbReference type="ARBA" id="ARBA00023136"/>
    </source>
</evidence>
<evidence type="ECO:0000256" key="7">
    <source>
        <dbReference type="PIRSR" id="PIRSR600715-1"/>
    </source>
</evidence>
<reference evidence="9 10" key="1">
    <citation type="submission" date="2016-10" db="EMBL/GenBank/DDBJ databases">
        <authorList>
            <person name="Varghese N."/>
            <person name="Submissions S."/>
        </authorList>
    </citation>
    <scope>NUCLEOTIDE SEQUENCE [LARGE SCALE GENOMIC DNA]</scope>
    <source>
        <strain evidence="9 10">DSM 18839</strain>
    </source>
</reference>
<feature type="transmembrane region" description="Helical" evidence="8">
    <location>
        <begin position="72"/>
        <end position="91"/>
    </location>
</feature>
<dbReference type="GO" id="GO:0009103">
    <property type="term" value="P:lipopolysaccharide biosynthetic process"/>
    <property type="evidence" value="ECO:0007669"/>
    <property type="project" value="TreeGrafter"/>
</dbReference>
<keyword evidence="6 8" id="KW-0472">Membrane</keyword>
<protein>
    <submittedName>
        <fullName evidence="9">Fuc2NAc and GlcNAc transferase</fullName>
    </submittedName>
</protein>
<dbReference type="Pfam" id="PF00953">
    <property type="entry name" value="Glycos_transf_4"/>
    <property type="match status" value="1"/>
</dbReference>
<feature type="transmembrane region" description="Helical" evidence="8">
    <location>
        <begin position="182"/>
        <end position="200"/>
    </location>
</feature>
<sequence>MTAILIIVGLGAALSCLATRAVLSLLRRAAVLDHPNDRSSHVIPTPRGGGIAVIAAIATVALGATVVEGAPVGGMGIALALAIGLSVVSFIDDLRNLSAGVRLAAHGLAVAGGLWALDGHGAFAAYLPQPLDLALTALAWLWFINLYNFMDGIDGIVGSETGAIAVGVGGLALLGLAPATLLAPSAAALGAALGFLVWNWHRAKIFLGDSGSIPLGFLMGYLLVATAAPGGPALAAALVLPLVFVIDASVTLIRRLARGRKPTEAHREHAYQRAVQGGWSHARVCAATLAANAALIALAWWVAPVQPWIALVAGLAVAGLCYGLLLRVGTRASEPAV</sequence>
<dbReference type="GO" id="GO:0044038">
    <property type="term" value="P:cell wall macromolecule biosynthetic process"/>
    <property type="evidence" value="ECO:0007669"/>
    <property type="project" value="TreeGrafter"/>
</dbReference>
<evidence type="ECO:0000313" key="10">
    <source>
        <dbReference type="Proteomes" id="UP000198615"/>
    </source>
</evidence>
<dbReference type="AlphaFoldDB" id="A0A8G2F469"/>
<dbReference type="EMBL" id="FNBW01000010">
    <property type="protein sequence ID" value="SDG09282.1"/>
    <property type="molecule type" value="Genomic_DNA"/>
</dbReference>
<dbReference type="InterPro" id="IPR000715">
    <property type="entry name" value="Glycosyl_transferase_4"/>
</dbReference>
<proteinExistence type="predicted"/>
<dbReference type="PANTHER" id="PTHR22926">
    <property type="entry name" value="PHOSPHO-N-ACETYLMURAMOYL-PENTAPEPTIDE-TRANSFERASE"/>
    <property type="match status" value="1"/>
</dbReference>
<keyword evidence="7" id="KW-0460">Magnesium</keyword>
<evidence type="ECO:0000256" key="1">
    <source>
        <dbReference type="ARBA" id="ARBA00004651"/>
    </source>
</evidence>
<dbReference type="PANTHER" id="PTHR22926:SF3">
    <property type="entry name" value="UNDECAPRENYL-PHOSPHATE ALPHA-N-ACETYLGLUCOSAMINYL 1-PHOSPHATE TRANSFERASE"/>
    <property type="match status" value="1"/>
</dbReference>
<feature type="transmembrane region" description="Helical" evidence="8">
    <location>
        <begin position="234"/>
        <end position="253"/>
    </location>
</feature>
<comment type="caution">
    <text evidence="9">The sequence shown here is derived from an EMBL/GenBank/DDBJ whole genome shotgun (WGS) entry which is preliminary data.</text>
</comment>
<organism evidence="9 10">
    <name type="scientific">Thalassobaculum litoreum DSM 18839</name>
    <dbReference type="NCBI Taxonomy" id="1123362"/>
    <lineage>
        <taxon>Bacteria</taxon>
        <taxon>Pseudomonadati</taxon>
        <taxon>Pseudomonadota</taxon>
        <taxon>Alphaproteobacteria</taxon>
        <taxon>Rhodospirillales</taxon>
        <taxon>Thalassobaculaceae</taxon>
        <taxon>Thalassobaculum</taxon>
    </lineage>
</organism>
<gene>
    <name evidence="9" type="ORF">SAMN05660686_03330</name>
</gene>
<evidence type="ECO:0000256" key="4">
    <source>
        <dbReference type="ARBA" id="ARBA00022692"/>
    </source>
</evidence>
<feature type="transmembrane region" description="Helical" evidence="8">
    <location>
        <begin position="47"/>
        <end position="66"/>
    </location>
</feature>
<feature type="transmembrane region" description="Helical" evidence="8">
    <location>
        <begin position="212"/>
        <end position="228"/>
    </location>
</feature>
<feature type="transmembrane region" description="Helical" evidence="8">
    <location>
        <begin position="103"/>
        <end position="127"/>
    </location>
</feature>
<dbReference type="GO" id="GO:0071555">
    <property type="term" value="P:cell wall organization"/>
    <property type="evidence" value="ECO:0007669"/>
    <property type="project" value="TreeGrafter"/>
</dbReference>
<comment type="subcellular location">
    <subcellularLocation>
        <location evidence="1">Cell membrane</location>
        <topology evidence="1">Multi-pass membrane protein</topology>
    </subcellularLocation>
</comment>
<feature type="binding site" evidence="7">
    <location>
        <position position="209"/>
    </location>
    <ligand>
        <name>Mg(2+)</name>
        <dbReference type="ChEBI" id="CHEBI:18420"/>
    </ligand>
</feature>
<name>A0A8G2F469_9PROT</name>
<keyword evidence="3 9" id="KW-0808">Transferase</keyword>
<keyword evidence="5 8" id="KW-1133">Transmembrane helix</keyword>
<evidence type="ECO:0000256" key="2">
    <source>
        <dbReference type="ARBA" id="ARBA00022475"/>
    </source>
</evidence>
<dbReference type="RefSeq" id="WP_093151966.1">
    <property type="nucleotide sequence ID" value="NZ_FNBW01000010.1"/>
</dbReference>
<evidence type="ECO:0000256" key="5">
    <source>
        <dbReference type="ARBA" id="ARBA00022989"/>
    </source>
</evidence>
<dbReference type="GO" id="GO:0005886">
    <property type="term" value="C:plasma membrane"/>
    <property type="evidence" value="ECO:0007669"/>
    <property type="project" value="UniProtKB-SubCell"/>
</dbReference>
<feature type="binding site" evidence="7">
    <location>
        <position position="148"/>
    </location>
    <ligand>
        <name>Mg(2+)</name>
        <dbReference type="ChEBI" id="CHEBI:18420"/>
    </ligand>
</feature>
<feature type="transmembrane region" description="Helical" evidence="8">
    <location>
        <begin position="308"/>
        <end position="326"/>
    </location>
</feature>
<dbReference type="Proteomes" id="UP000198615">
    <property type="component" value="Unassembled WGS sequence"/>
</dbReference>
<feature type="transmembrane region" description="Helical" evidence="8">
    <location>
        <begin position="157"/>
        <end position="176"/>
    </location>
</feature>
<keyword evidence="2" id="KW-1003">Cell membrane</keyword>
<comment type="cofactor">
    <cofactor evidence="7">
        <name>Mg(2+)</name>
        <dbReference type="ChEBI" id="CHEBI:18420"/>
    </cofactor>
</comment>
<accession>A0A8G2F469</accession>
<feature type="transmembrane region" description="Helical" evidence="8">
    <location>
        <begin position="6"/>
        <end position="26"/>
    </location>
</feature>
<feature type="transmembrane region" description="Helical" evidence="8">
    <location>
        <begin position="133"/>
        <end position="150"/>
    </location>
</feature>
<keyword evidence="10" id="KW-1185">Reference proteome</keyword>
<evidence type="ECO:0000256" key="8">
    <source>
        <dbReference type="SAM" id="Phobius"/>
    </source>
</evidence>